<evidence type="ECO:0000313" key="1">
    <source>
        <dbReference type="EMBL" id="OGF10545.1"/>
    </source>
</evidence>
<organism evidence="1 2">
    <name type="scientific">Candidatus Edwardsbacteria bacterium GWF2_54_11</name>
    <dbReference type="NCBI Taxonomy" id="1817851"/>
    <lineage>
        <taxon>Bacteria</taxon>
        <taxon>Candidatus Edwardsiibacteriota</taxon>
    </lineage>
</organism>
<reference evidence="1 2" key="1">
    <citation type="journal article" date="2016" name="Nat. Commun.">
        <title>Thousands of microbial genomes shed light on interconnected biogeochemical processes in an aquifer system.</title>
        <authorList>
            <person name="Anantharaman K."/>
            <person name="Brown C.T."/>
            <person name="Hug L.A."/>
            <person name="Sharon I."/>
            <person name="Castelle C.J."/>
            <person name="Probst A.J."/>
            <person name="Thomas B.C."/>
            <person name="Singh A."/>
            <person name="Wilkins M.J."/>
            <person name="Karaoz U."/>
            <person name="Brodie E.L."/>
            <person name="Williams K.H."/>
            <person name="Hubbard S.S."/>
            <person name="Banfield J.F."/>
        </authorList>
    </citation>
    <scope>NUCLEOTIDE SEQUENCE [LARGE SCALE GENOMIC DNA]</scope>
</reference>
<accession>A0A1F5R830</accession>
<comment type="caution">
    <text evidence="1">The sequence shown here is derived from an EMBL/GenBank/DDBJ whole genome shotgun (WGS) entry which is preliminary data.</text>
</comment>
<dbReference type="AlphaFoldDB" id="A0A1F5R830"/>
<dbReference type="InterPro" id="IPR010298">
    <property type="entry name" value="YacP-like"/>
</dbReference>
<sequence length="159" mass="17892">MAKTIIIDGYNLAFASGKIRPVLLKEKKEGRALLLDILAGYKKALGYDITVIFDGAEGKEHKGDRVRGIRVFYSKPPQNADRVIKDKASIMKKTKTLTVVTSDRELAHHVKGRQVEVIGSGAFLEKMEREMTLRGADKERPGKIDVKEWMEYFGIKGKE</sequence>
<dbReference type="PANTHER" id="PTHR34547:SF1">
    <property type="entry name" value="YACP-LIKE NYN DOMAIN PROTEIN"/>
    <property type="match status" value="1"/>
</dbReference>
<dbReference type="PANTHER" id="PTHR34547">
    <property type="entry name" value="YACP-LIKE NYN DOMAIN PROTEIN"/>
    <property type="match status" value="1"/>
</dbReference>
<dbReference type="EMBL" id="MFFM01000038">
    <property type="protein sequence ID" value="OGF10545.1"/>
    <property type="molecule type" value="Genomic_DNA"/>
</dbReference>
<gene>
    <name evidence="1" type="ORF">A2024_09370</name>
</gene>
<dbReference type="Pfam" id="PF05991">
    <property type="entry name" value="NYN_YacP"/>
    <property type="match status" value="1"/>
</dbReference>
<dbReference type="Proteomes" id="UP000177230">
    <property type="component" value="Unassembled WGS sequence"/>
</dbReference>
<evidence type="ECO:0008006" key="3">
    <source>
        <dbReference type="Google" id="ProtNLM"/>
    </source>
</evidence>
<name>A0A1F5R830_9BACT</name>
<protein>
    <recommendedName>
        <fullName evidence="3">RNA-binding protein</fullName>
    </recommendedName>
</protein>
<evidence type="ECO:0000313" key="2">
    <source>
        <dbReference type="Proteomes" id="UP000177230"/>
    </source>
</evidence>
<proteinExistence type="predicted"/>